<dbReference type="InterPro" id="IPR009875">
    <property type="entry name" value="PilZ_domain"/>
</dbReference>
<evidence type="ECO:0000259" key="1">
    <source>
        <dbReference type="Pfam" id="PF07238"/>
    </source>
</evidence>
<organism evidence="2 3">
    <name type="scientific">Vibrio marisflavi CECT 7928</name>
    <dbReference type="NCBI Taxonomy" id="634439"/>
    <lineage>
        <taxon>Bacteria</taxon>
        <taxon>Pseudomonadati</taxon>
        <taxon>Pseudomonadota</taxon>
        <taxon>Gammaproteobacteria</taxon>
        <taxon>Vibrionales</taxon>
        <taxon>Vibrionaceae</taxon>
        <taxon>Vibrio</taxon>
    </lineage>
</organism>
<evidence type="ECO:0000313" key="3">
    <source>
        <dbReference type="Proteomes" id="UP000838748"/>
    </source>
</evidence>
<feature type="domain" description="PilZ" evidence="1">
    <location>
        <begin position="8"/>
        <end position="101"/>
    </location>
</feature>
<dbReference type="Pfam" id="PF07238">
    <property type="entry name" value="PilZ"/>
    <property type="match status" value="1"/>
</dbReference>
<comment type="caution">
    <text evidence="2">The sequence shown here is derived from an EMBL/GenBank/DDBJ whole genome shotgun (WGS) entry which is preliminary data.</text>
</comment>
<accession>A0ABN8E8F2</accession>
<sequence>MSDDSIEQKRKYFRLRYPKRAQPVFRLKDRRYSVAEVSEKGLRVVVENSSVLYRGMSMKGVLLLHGGKLIEIEGAILRFDGNEVIIKLKQGPSFKHMLAEQMRLRRKYPLLFNKRP</sequence>
<evidence type="ECO:0000313" key="2">
    <source>
        <dbReference type="EMBL" id="CAH0539509.1"/>
    </source>
</evidence>
<proteinExistence type="predicted"/>
<dbReference type="Proteomes" id="UP000838748">
    <property type="component" value="Unassembled WGS sequence"/>
</dbReference>
<gene>
    <name evidence="2" type="ORF">VMF7928_02205</name>
</gene>
<name>A0ABN8E8F2_9VIBR</name>
<keyword evidence="3" id="KW-1185">Reference proteome</keyword>
<dbReference type="RefSeq" id="WP_237361510.1">
    <property type="nucleotide sequence ID" value="NZ_CAKLDM010000002.1"/>
</dbReference>
<reference evidence="2" key="1">
    <citation type="submission" date="2021-11" db="EMBL/GenBank/DDBJ databases">
        <authorList>
            <person name="Rodrigo-Torres L."/>
            <person name="Arahal R. D."/>
            <person name="Lucena T."/>
        </authorList>
    </citation>
    <scope>NUCLEOTIDE SEQUENCE</scope>
    <source>
        <strain evidence="2">CECT 7928</strain>
    </source>
</reference>
<dbReference type="EMBL" id="CAKLDM010000002">
    <property type="protein sequence ID" value="CAH0539509.1"/>
    <property type="molecule type" value="Genomic_DNA"/>
</dbReference>
<protein>
    <recommendedName>
        <fullName evidence="1">PilZ domain-containing protein</fullName>
    </recommendedName>
</protein>